<evidence type="ECO:0000313" key="2">
    <source>
        <dbReference type="EMBL" id="TXC87437.1"/>
    </source>
</evidence>
<keyword evidence="1" id="KW-0560">Oxidoreductase</keyword>
<dbReference type="Proteomes" id="UP000321776">
    <property type="component" value="Unassembled WGS sequence"/>
</dbReference>
<protein>
    <submittedName>
        <fullName evidence="1">2OG-Fe dioxygenase family protein</fullName>
    </submittedName>
</protein>
<dbReference type="EMBL" id="JAZHGA010000042">
    <property type="protein sequence ID" value="MEM5345149.1"/>
    <property type="molecule type" value="Genomic_DNA"/>
</dbReference>
<dbReference type="GO" id="GO:0051213">
    <property type="term" value="F:dioxygenase activity"/>
    <property type="evidence" value="ECO:0007669"/>
    <property type="project" value="UniProtKB-KW"/>
</dbReference>
<name>A0A5C6VQI2_9BURK</name>
<evidence type="ECO:0000313" key="1">
    <source>
        <dbReference type="EMBL" id="MEM5345149.1"/>
    </source>
</evidence>
<dbReference type="Proteomes" id="UP001481677">
    <property type="component" value="Unassembled WGS sequence"/>
</dbReference>
<organism evidence="2 3">
    <name type="scientific">Paraburkholderia azotifigens</name>
    <dbReference type="NCBI Taxonomy" id="2057004"/>
    <lineage>
        <taxon>Bacteria</taxon>
        <taxon>Pseudomonadati</taxon>
        <taxon>Pseudomonadota</taxon>
        <taxon>Betaproteobacteria</taxon>
        <taxon>Burkholderiales</taxon>
        <taxon>Burkholderiaceae</taxon>
        <taxon>Paraburkholderia</taxon>
    </lineage>
</organism>
<dbReference type="EMBL" id="VOQS01000001">
    <property type="protein sequence ID" value="TXC87437.1"/>
    <property type="molecule type" value="Genomic_DNA"/>
</dbReference>
<dbReference type="InterPro" id="IPR018724">
    <property type="entry name" value="2OG-Fe_dioxygenase"/>
</dbReference>
<dbReference type="AlphaFoldDB" id="A0A5C6VQI2"/>
<reference evidence="2" key="2">
    <citation type="submission" date="2019-08" db="EMBL/GenBank/DDBJ databases">
        <authorList>
            <person name="Im W.-T."/>
        </authorList>
    </citation>
    <scope>NUCLEOTIDE SEQUENCE</scope>
    <source>
        <strain evidence="2">NF 2-5-3</strain>
    </source>
</reference>
<dbReference type="Pfam" id="PF10014">
    <property type="entry name" value="2OG-Fe_Oxy_2"/>
    <property type="match status" value="1"/>
</dbReference>
<sequence>MKREVVKIVNGFKFLPGRAYLEGLDDREYQSFKAFYDAQVKPDPYAAVRDRAMIKIVYERISGKIRLNPNQSYFQSYGANDTDGGRVRVFPPVDKAILGNRVFNHVFQCDTAYINEYCDRVGKHDVNISVHFIRYKADKGGASFSSPVWLHLDDEPLVFIHLVQLTDNAIGADSVISEMDSKPTNVLRLSAPFDTLIVDRAKKHAVTPLGSNEGTAYRDVMLINLEAEVQQQ</sequence>
<comment type="caution">
    <text evidence="2">The sequence shown here is derived from an EMBL/GenBank/DDBJ whole genome shotgun (WGS) entry which is preliminary data.</text>
</comment>
<evidence type="ECO:0000313" key="4">
    <source>
        <dbReference type="Proteomes" id="UP001481677"/>
    </source>
</evidence>
<dbReference type="Gene3D" id="2.60.120.620">
    <property type="entry name" value="q2cbj1_9rhob like domain"/>
    <property type="match status" value="1"/>
</dbReference>
<reference evidence="1 4" key="3">
    <citation type="submission" date="2024-01" db="EMBL/GenBank/DDBJ databases">
        <title>The diversity of rhizobia nodulating Mimosa spp. in eleven states of Brazil covering several biomes is determined by host plant, location, and edaphic factors.</title>
        <authorList>
            <person name="Rouws L."/>
            <person name="Barauna A."/>
            <person name="Beukes C."/>
            <person name="De Faria S.M."/>
            <person name="Gross E."/>
            <person name="Dos Reis Junior F.B."/>
            <person name="Simon M."/>
            <person name="Maluk M."/>
            <person name="Odee D.W."/>
            <person name="Kenicer G."/>
            <person name="Young J.P.W."/>
            <person name="Reis V.M."/>
            <person name="Zilli J."/>
            <person name="James E.K."/>
        </authorList>
    </citation>
    <scope>NUCLEOTIDE SEQUENCE [LARGE SCALE GENOMIC DNA]</scope>
    <source>
        <strain evidence="1 4">JPY530</strain>
    </source>
</reference>
<gene>
    <name evidence="2" type="ORF">FRZ40_07560</name>
    <name evidence="1" type="ORF">V4C56_36685</name>
</gene>
<keyword evidence="4" id="KW-1185">Reference proteome</keyword>
<keyword evidence="1" id="KW-0223">Dioxygenase</keyword>
<dbReference type="RefSeq" id="WP_147233780.1">
    <property type="nucleotide sequence ID" value="NZ_JAZHFZ010000042.1"/>
</dbReference>
<proteinExistence type="predicted"/>
<accession>A0A5C6VQI2</accession>
<reference evidence="2 3" key="1">
    <citation type="journal article" date="2018" name="Int. J. Syst. Evol. Microbiol.">
        <title>Paraburkholderia azotifigens sp. nov., a nitrogen-fixing bacterium isolated from paddy soil.</title>
        <authorList>
            <person name="Choi G.M."/>
            <person name="Im W.T."/>
        </authorList>
    </citation>
    <scope>NUCLEOTIDE SEQUENCE [LARGE SCALE GENOMIC DNA]</scope>
    <source>
        <strain evidence="2 3">NF 2-5-3</strain>
    </source>
</reference>
<evidence type="ECO:0000313" key="3">
    <source>
        <dbReference type="Proteomes" id="UP000321776"/>
    </source>
</evidence>